<feature type="compositionally biased region" description="Basic and acidic residues" evidence="6">
    <location>
        <begin position="364"/>
        <end position="385"/>
    </location>
</feature>
<keyword evidence="3 7" id="KW-1133">Transmembrane helix</keyword>
<feature type="transmembrane region" description="Helical" evidence="7">
    <location>
        <begin position="222"/>
        <end position="240"/>
    </location>
</feature>
<accession>A0A3D8RMG0</accession>
<evidence type="ECO:0000256" key="3">
    <source>
        <dbReference type="ARBA" id="ARBA00022989"/>
    </source>
</evidence>
<gene>
    <name evidence="9" type="ORF">BP6252_06268</name>
</gene>
<reference evidence="9 10" key="1">
    <citation type="journal article" date="2018" name="IMA Fungus">
        <title>IMA Genome-F 9: Draft genome sequence of Annulohypoxylon stygium, Aspergillus mulundensis, Berkeleyomyces basicola (syn. Thielaviopsis basicola), Ceratocystis smalleyi, two Cercospora beticola strains, Coleophoma cylindrospora, Fusarium fracticaudum, Phialophora cf. hyalina, and Morchella septimelata.</title>
        <authorList>
            <person name="Wingfield B.D."/>
            <person name="Bills G.F."/>
            <person name="Dong Y."/>
            <person name="Huang W."/>
            <person name="Nel W.J."/>
            <person name="Swalarsk-Parry B.S."/>
            <person name="Vaghefi N."/>
            <person name="Wilken P.M."/>
            <person name="An Z."/>
            <person name="de Beer Z.W."/>
            <person name="De Vos L."/>
            <person name="Chen L."/>
            <person name="Duong T.A."/>
            <person name="Gao Y."/>
            <person name="Hammerbacher A."/>
            <person name="Kikkert J.R."/>
            <person name="Li Y."/>
            <person name="Li H."/>
            <person name="Li K."/>
            <person name="Li Q."/>
            <person name="Liu X."/>
            <person name="Ma X."/>
            <person name="Naidoo K."/>
            <person name="Pethybridge S.J."/>
            <person name="Sun J."/>
            <person name="Steenkamp E.T."/>
            <person name="van der Nest M.A."/>
            <person name="van Wyk S."/>
            <person name="Wingfield M.J."/>
            <person name="Xiong C."/>
            <person name="Yue Q."/>
            <person name="Zhang X."/>
        </authorList>
    </citation>
    <scope>NUCLEOTIDE SEQUENCE [LARGE SCALE GENOMIC DNA]</scope>
    <source>
        <strain evidence="9 10">BP6252</strain>
    </source>
</reference>
<comment type="caution">
    <text evidence="9">The sequence shown here is derived from an EMBL/GenBank/DDBJ whole genome shotgun (WGS) entry which is preliminary data.</text>
</comment>
<keyword evidence="10" id="KW-1185">Reference proteome</keyword>
<comment type="similarity">
    <text evidence="5">Belongs to the SAT4 family.</text>
</comment>
<evidence type="ECO:0000256" key="5">
    <source>
        <dbReference type="ARBA" id="ARBA00038359"/>
    </source>
</evidence>
<evidence type="ECO:0000256" key="2">
    <source>
        <dbReference type="ARBA" id="ARBA00022692"/>
    </source>
</evidence>
<dbReference type="InterPro" id="IPR049326">
    <property type="entry name" value="Rhodopsin_dom_fungi"/>
</dbReference>
<dbReference type="EMBL" id="PDLM01000006">
    <property type="protein sequence ID" value="RDW75126.1"/>
    <property type="molecule type" value="Genomic_DNA"/>
</dbReference>
<protein>
    <recommendedName>
        <fullName evidence="8">Rhodopsin domain-containing protein</fullName>
    </recommendedName>
</protein>
<feature type="compositionally biased region" description="Polar residues" evidence="6">
    <location>
        <begin position="387"/>
        <end position="396"/>
    </location>
</feature>
<dbReference type="AlphaFoldDB" id="A0A3D8RMG0"/>
<dbReference type="PANTHER" id="PTHR33048">
    <property type="entry name" value="PTH11-LIKE INTEGRAL MEMBRANE PROTEIN (AFU_ORTHOLOGUE AFUA_5G11245)"/>
    <property type="match status" value="1"/>
</dbReference>
<proteinExistence type="inferred from homology"/>
<evidence type="ECO:0000256" key="6">
    <source>
        <dbReference type="SAM" id="MobiDB-lite"/>
    </source>
</evidence>
<keyword evidence="4 7" id="KW-0472">Membrane</keyword>
<dbReference type="PANTHER" id="PTHR33048:SF167">
    <property type="entry name" value="INTEGRAL MEMBRANE PROTEIN"/>
    <property type="match status" value="1"/>
</dbReference>
<feature type="transmembrane region" description="Helical" evidence="7">
    <location>
        <begin position="58"/>
        <end position="83"/>
    </location>
</feature>
<evidence type="ECO:0000259" key="8">
    <source>
        <dbReference type="Pfam" id="PF20684"/>
    </source>
</evidence>
<feature type="region of interest" description="Disordered" evidence="6">
    <location>
        <begin position="349"/>
        <end position="396"/>
    </location>
</feature>
<dbReference type="STRING" id="1849047.A0A3D8RMG0"/>
<feature type="transmembrane region" description="Helical" evidence="7">
    <location>
        <begin position="138"/>
        <end position="167"/>
    </location>
</feature>
<dbReference type="GO" id="GO:0016020">
    <property type="term" value="C:membrane"/>
    <property type="evidence" value="ECO:0007669"/>
    <property type="project" value="UniProtKB-SubCell"/>
</dbReference>
<organism evidence="9 10">
    <name type="scientific">Coleophoma cylindrospora</name>
    <dbReference type="NCBI Taxonomy" id="1849047"/>
    <lineage>
        <taxon>Eukaryota</taxon>
        <taxon>Fungi</taxon>
        <taxon>Dikarya</taxon>
        <taxon>Ascomycota</taxon>
        <taxon>Pezizomycotina</taxon>
        <taxon>Leotiomycetes</taxon>
        <taxon>Helotiales</taxon>
        <taxon>Dermateaceae</taxon>
        <taxon>Coleophoma</taxon>
    </lineage>
</organism>
<evidence type="ECO:0000256" key="4">
    <source>
        <dbReference type="ARBA" id="ARBA00023136"/>
    </source>
</evidence>
<sequence>MFNSIDNATLFTVTPENLQNNGGRILGITGGYTAGACIVVLARLYVRRVMLKTVGIDDYLMLLGMACSIFLFISFSAQVSFGIGEHIGNPHLMSNYSAVQHWAYFHAIVIVSGIAIVKISVGFFLLKLVQLTWYKKLITGWIIFLVLFTIGCLVTLVFQCAPVYAAWDFQYLIDGTGKCYSTNTYEMIAMINGTANIVTDFVFATLPLPLIIPLQMNRRKKISLIGVLSLGYFACAAAIVKCHLLSAFFSDADYSYNDSYMVWNDIELNAGILAACLPTLKPLFSCIFETTATMISQLSSSHGHSASQNKFYDQETRDMKLESMDSFSIVTHPYGYWMADSAIADLEKGDKKANGPKSRLSKSIAEDYKETAPETDDHNTPKEDVTITVTSRSTTP</sequence>
<evidence type="ECO:0000256" key="7">
    <source>
        <dbReference type="SAM" id="Phobius"/>
    </source>
</evidence>
<dbReference type="Pfam" id="PF20684">
    <property type="entry name" value="Fung_rhodopsin"/>
    <property type="match status" value="1"/>
</dbReference>
<dbReference type="OrthoDB" id="5022096at2759"/>
<feature type="domain" description="Rhodopsin" evidence="8">
    <location>
        <begin position="42"/>
        <end position="285"/>
    </location>
</feature>
<feature type="transmembrane region" description="Helical" evidence="7">
    <location>
        <begin position="187"/>
        <end position="210"/>
    </location>
</feature>
<dbReference type="Proteomes" id="UP000256645">
    <property type="component" value="Unassembled WGS sequence"/>
</dbReference>
<evidence type="ECO:0000313" key="10">
    <source>
        <dbReference type="Proteomes" id="UP000256645"/>
    </source>
</evidence>
<name>A0A3D8RMG0_9HELO</name>
<dbReference type="InterPro" id="IPR052337">
    <property type="entry name" value="SAT4-like"/>
</dbReference>
<feature type="transmembrane region" description="Helical" evidence="7">
    <location>
        <begin position="103"/>
        <end position="126"/>
    </location>
</feature>
<comment type="subcellular location">
    <subcellularLocation>
        <location evidence="1">Membrane</location>
        <topology evidence="1">Multi-pass membrane protein</topology>
    </subcellularLocation>
</comment>
<feature type="transmembrane region" description="Helical" evidence="7">
    <location>
        <begin position="25"/>
        <end position="46"/>
    </location>
</feature>
<evidence type="ECO:0000256" key="1">
    <source>
        <dbReference type="ARBA" id="ARBA00004141"/>
    </source>
</evidence>
<keyword evidence="2 7" id="KW-0812">Transmembrane</keyword>
<evidence type="ECO:0000313" key="9">
    <source>
        <dbReference type="EMBL" id="RDW75126.1"/>
    </source>
</evidence>